<organism evidence="7">
    <name type="scientific">Blastobotrys adeninivorans</name>
    <name type="common">Yeast</name>
    <name type="synonym">Arxula adeninivorans</name>
    <dbReference type="NCBI Taxonomy" id="409370"/>
    <lineage>
        <taxon>Eukaryota</taxon>
        <taxon>Fungi</taxon>
        <taxon>Dikarya</taxon>
        <taxon>Ascomycota</taxon>
        <taxon>Saccharomycotina</taxon>
        <taxon>Dipodascomycetes</taxon>
        <taxon>Dipodascales</taxon>
        <taxon>Trichomonascaceae</taxon>
        <taxon>Blastobotrys</taxon>
    </lineage>
</organism>
<comment type="subcellular location">
    <subcellularLocation>
        <location evidence="6">Endoplasmic reticulum</location>
    </subcellularLocation>
    <subcellularLocation>
        <location evidence="6">Golgi apparatus</location>
        <location evidence="6">cis-Golgi network</location>
    </subcellularLocation>
</comment>
<evidence type="ECO:0000256" key="5">
    <source>
        <dbReference type="ARBA" id="ARBA00038167"/>
    </source>
</evidence>
<dbReference type="GO" id="GO:0006888">
    <property type="term" value="P:endoplasmic reticulum to Golgi vesicle-mediated transport"/>
    <property type="evidence" value="ECO:0007669"/>
    <property type="project" value="UniProtKB-UniRule"/>
</dbReference>
<dbReference type="SMART" id="SM01399">
    <property type="entry name" value="Sybindin"/>
    <property type="match status" value="1"/>
</dbReference>
<keyword evidence="3 6" id="KW-0931">ER-Golgi transport</keyword>
<keyword evidence="2 6" id="KW-0256">Endoplasmic reticulum</keyword>
<dbReference type="GO" id="GO:0005783">
    <property type="term" value="C:endoplasmic reticulum"/>
    <property type="evidence" value="ECO:0007669"/>
    <property type="project" value="UniProtKB-SubCell"/>
</dbReference>
<evidence type="ECO:0000256" key="3">
    <source>
        <dbReference type="ARBA" id="ARBA00022892"/>
    </source>
</evidence>
<evidence type="ECO:0000256" key="2">
    <source>
        <dbReference type="ARBA" id="ARBA00022824"/>
    </source>
</evidence>
<dbReference type="SUPFAM" id="SSF64356">
    <property type="entry name" value="SNARE-like"/>
    <property type="match status" value="1"/>
</dbReference>
<dbReference type="InterPro" id="IPR007233">
    <property type="entry name" value="TRAPPC"/>
</dbReference>
<keyword evidence="4 6" id="KW-0333">Golgi apparatus</keyword>
<evidence type="ECO:0000313" key="7">
    <source>
        <dbReference type="EMBL" id="CDP33344.1"/>
    </source>
</evidence>
<evidence type="ECO:0000256" key="6">
    <source>
        <dbReference type="RuleBase" id="RU366065"/>
    </source>
</evidence>
<dbReference type="Gene3D" id="3.30.450.70">
    <property type="match status" value="1"/>
</dbReference>
<comment type="similarity">
    <text evidence="5">Belongs to the TRAPP small subunits family. BET5 subfamily.</text>
</comment>
<dbReference type="GO" id="GO:0005794">
    <property type="term" value="C:Golgi apparatus"/>
    <property type="evidence" value="ECO:0007669"/>
    <property type="project" value="UniProtKB-SubCell"/>
</dbReference>
<gene>
    <name evidence="7" type="ORF">GNLVRS02_ARAD1A07326g</name>
</gene>
<reference evidence="7" key="1">
    <citation type="submission" date="2014-02" db="EMBL/GenBank/DDBJ databases">
        <authorList>
            <person name="Genoscope - CEA"/>
        </authorList>
    </citation>
    <scope>NUCLEOTIDE SEQUENCE</scope>
    <source>
        <strain evidence="7">LS3</strain>
    </source>
</reference>
<dbReference type="CDD" id="cd14855">
    <property type="entry name" value="TRAPPC1_MUM2"/>
    <property type="match status" value="1"/>
</dbReference>
<evidence type="ECO:0000256" key="1">
    <source>
        <dbReference type="ARBA" id="ARBA00022448"/>
    </source>
</evidence>
<evidence type="ECO:0000256" key="4">
    <source>
        <dbReference type="ARBA" id="ARBA00023034"/>
    </source>
</evidence>
<dbReference type="Pfam" id="PF04099">
    <property type="entry name" value="Sybindin"/>
    <property type="match status" value="1"/>
</dbReference>
<protein>
    <recommendedName>
        <fullName evidence="6">Trafficking protein particle complex subunit</fullName>
    </recommendedName>
</protein>
<comment type="subunit">
    <text evidence="6">Part of the multisubunit transport protein particle (TRAPP) complex.</text>
</comment>
<dbReference type="EMBL" id="HG937691">
    <property type="protein sequence ID" value="CDP33344.1"/>
    <property type="molecule type" value="Genomic_DNA"/>
</dbReference>
<dbReference type="PANTHER" id="PTHR23249:SF16">
    <property type="entry name" value="TRAFFICKING PROTEIN PARTICLE COMPLEX SUBUNIT 1"/>
    <property type="match status" value="1"/>
</dbReference>
<dbReference type="GO" id="GO:0030008">
    <property type="term" value="C:TRAPP complex"/>
    <property type="evidence" value="ECO:0007669"/>
    <property type="project" value="UniProtKB-UniRule"/>
</dbReference>
<proteinExistence type="inferred from homology"/>
<dbReference type="PANTHER" id="PTHR23249">
    <property type="entry name" value="TRAFFICKING PROTEIN PARTICLE COMPLEX SUBUNIT"/>
    <property type="match status" value="1"/>
</dbReference>
<dbReference type="PhylomeDB" id="A0A060SXU1"/>
<name>A0A060SXU1_BLAAD</name>
<dbReference type="AlphaFoldDB" id="A0A060SXU1"/>
<reference evidence="7" key="2">
    <citation type="submission" date="2014-06" db="EMBL/GenBank/DDBJ databases">
        <title>The complete genome of Blastobotrys (Arxula) adeninivorans LS3 - a yeast of biotechnological interest.</title>
        <authorList>
            <person name="Kunze G."/>
            <person name="Gaillardin C."/>
            <person name="Czernicka M."/>
            <person name="Durrens P."/>
            <person name="Martin T."/>
            <person name="Boer E."/>
            <person name="Gabaldon T."/>
            <person name="Cruz J."/>
            <person name="Talla E."/>
            <person name="Marck C."/>
            <person name="Goffeau A."/>
            <person name="Barbe V."/>
            <person name="Baret P."/>
            <person name="Baronian K."/>
            <person name="Beier S."/>
            <person name="Bleykasten C."/>
            <person name="Bode R."/>
            <person name="Casaregola S."/>
            <person name="Despons L."/>
            <person name="Fairhead C."/>
            <person name="Giersberg M."/>
            <person name="Gierski P."/>
            <person name="Hahnel U."/>
            <person name="Hartmann A."/>
            <person name="Jankowska D."/>
            <person name="Jubin C."/>
            <person name="Jung P."/>
            <person name="Lafontaine I."/>
            <person name="Leh-Louis V."/>
            <person name="Lemaire M."/>
            <person name="Marcet-Houben M."/>
            <person name="Mascher M."/>
            <person name="Morel G."/>
            <person name="Richard G.-F."/>
            <person name="Riechen J."/>
            <person name="Sacerdot C."/>
            <person name="Sarkar A."/>
            <person name="Savel G."/>
            <person name="Schacherer J."/>
            <person name="Sherman D."/>
            <person name="Straub M.-L."/>
            <person name="Stein N."/>
            <person name="Thierry A."/>
            <person name="Trautwein-Schult A."/>
            <person name="Westhof E."/>
            <person name="Worch S."/>
            <person name="Dujon B."/>
            <person name="Souciet J.-L."/>
            <person name="Wincker P."/>
            <person name="Scholz U."/>
            <person name="Neuveglise N."/>
        </authorList>
    </citation>
    <scope>NUCLEOTIDE SEQUENCE</scope>
    <source>
        <strain evidence="7">LS3</strain>
    </source>
</reference>
<keyword evidence="1 6" id="KW-0813">Transport</keyword>
<dbReference type="InterPro" id="IPR011012">
    <property type="entry name" value="Longin-like_dom_sf"/>
</dbReference>
<accession>A0A060SXU1</accession>
<sequence length="167" mass="19070">MTIYSIWIFDKHCDCIYSKRWHGAPAQHTLTHRSTASTGSELFVRPQAQTHGQRSQQDDAKLIFGIVFSLRNMVRKLTDEDAFTTYSTSQYKLHYYETPSNLRFCLLTDPKMDNLKVALQQIYVSLYTEYVVKNPLSPIEHPGGVGVDNELFVLGLDAFISSLPGFE</sequence>